<name>A0A383RD66_PAEAL</name>
<proteinExistence type="predicted"/>
<organism evidence="1 2">
    <name type="scientific">Paenibacillus alvei</name>
    <name type="common">Bacillus alvei</name>
    <dbReference type="NCBI Taxonomy" id="44250"/>
    <lineage>
        <taxon>Bacteria</taxon>
        <taxon>Bacillati</taxon>
        <taxon>Bacillota</taxon>
        <taxon>Bacilli</taxon>
        <taxon>Bacillales</taxon>
        <taxon>Paenibacillaceae</taxon>
        <taxon>Paenibacillus</taxon>
    </lineage>
</organism>
<dbReference type="AlphaFoldDB" id="A0A383RD66"/>
<gene>
    <name evidence="1" type="ORF">PBLR_13459</name>
</gene>
<dbReference type="Proteomes" id="UP000304148">
    <property type="component" value="Chromosome"/>
</dbReference>
<sequence>MNYRNRQWELARFNGEGILPPQQSDIDILVIVLESYPKIRTRLLLGK</sequence>
<dbReference type="EMBL" id="LS992241">
    <property type="protein sequence ID" value="SYX85037.1"/>
    <property type="molecule type" value="Genomic_DNA"/>
</dbReference>
<protein>
    <submittedName>
        <fullName evidence="1">Uncharacterized protein</fullName>
    </submittedName>
</protein>
<reference evidence="2" key="1">
    <citation type="submission" date="2018-08" db="EMBL/GenBank/DDBJ databases">
        <authorList>
            <person name="Chevrot R."/>
        </authorList>
    </citation>
    <scope>NUCLEOTIDE SEQUENCE [LARGE SCALE GENOMIC DNA]</scope>
</reference>
<evidence type="ECO:0000313" key="1">
    <source>
        <dbReference type="EMBL" id="SYX85037.1"/>
    </source>
</evidence>
<accession>A0A383RD66</accession>
<evidence type="ECO:0000313" key="2">
    <source>
        <dbReference type="Proteomes" id="UP000304148"/>
    </source>
</evidence>